<keyword evidence="11 18" id="KW-0413">Isomerase</keyword>
<comment type="function">
    <text evidence="17">Catalyzes the dehydration of the S-form of NAD(P)HX at the expense of ADP, which is converted to AMP. Together with NAD(P)HX epimerase, which catalyzes the epimerization of the S- and R-forms, the enzyme allows the repair of both epimers of NAD(P)HX, a damaged form of NAD(P)H that is a result of enzymatic or heat-dependent hydration.</text>
</comment>
<evidence type="ECO:0000256" key="6">
    <source>
        <dbReference type="ARBA" id="ARBA00022741"/>
    </source>
</evidence>
<feature type="domain" description="YjeF N-terminal" evidence="21">
    <location>
        <begin position="12"/>
        <end position="211"/>
    </location>
</feature>
<evidence type="ECO:0000256" key="17">
    <source>
        <dbReference type="HAMAP-Rule" id="MF_01965"/>
    </source>
</evidence>
<dbReference type="Proteomes" id="UP001273505">
    <property type="component" value="Unassembled WGS sequence"/>
</dbReference>
<evidence type="ECO:0000256" key="9">
    <source>
        <dbReference type="ARBA" id="ARBA00022958"/>
    </source>
</evidence>
<comment type="catalytic activity">
    <reaction evidence="16 17 19">
        <text>(6S)-NADPHX + ADP = AMP + phosphate + NADPH + H(+)</text>
        <dbReference type="Rhea" id="RHEA:32235"/>
        <dbReference type="ChEBI" id="CHEBI:15378"/>
        <dbReference type="ChEBI" id="CHEBI:43474"/>
        <dbReference type="ChEBI" id="CHEBI:57783"/>
        <dbReference type="ChEBI" id="CHEBI:64076"/>
        <dbReference type="ChEBI" id="CHEBI:456215"/>
        <dbReference type="ChEBI" id="CHEBI:456216"/>
        <dbReference type="EC" id="4.2.1.136"/>
    </reaction>
</comment>
<feature type="binding site" evidence="18">
    <location>
        <position position="154"/>
    </location>
    <ligand>
        <name>(6S)-NADPHX</name>
        <dbReference type="ChEBI" id="CHEBI:64076"/>
    </ligand>
</feature>
<evidence type="ECO:0000259" key="20">
    <source>
        <dbReference type="PROSITE" id="PS51383"/>
    </source>
</evidence>
<sequence>MIANQLYTAADVRALDAAFIESGVPATQLMKRAGRAAFEAMLARFGEPEEITIYCGAGNNAGDGFVVAALAAARRTPVTVIVVGDVEKLSPEASAAYQYARQEGVIMMPPGPAPAAGLIVDALLGTGLSGNVRPEYQRAIEQVNASGLPVVALDVPSGLVADTGDVAGVAIKAVLTITFIGVKRGLVTGRGAALCGELVFEDLGAPESIYQSRHPAAVKADYAALRAALPPREADAHKGCFGHVMVIGGDTGRGGAAIMAAEAAARSGAGLVSLATRPEHVCAALARRPEVMTCGVISGQELEPWLARPSVLVVGPGLGESPWSEQMLQQALATDLPLILDADALNLIAKGRLWTAGKTRDNWILTPHPGEAATLLGETTAFIGRDRYAAIADLQGRYGGVVVLKGAGSLVASEGAPVSVVTAGNPGMASGGMGDVLSGVLGALVAQGVELSAAAGLGVSLHAHAADLAAEERGQQSMLATDLLDYIGVLLSD</sequence>
<dbReference type="NCBIfam" id="TIGR00196">
    <property type="entry name" value="yjeF_cterm"/>
    <property type="match status" value="1"/>
</dbReference>
<comment type="function">
    <text evidence="14 19">Bifunctional enzyme that catalyzes the epimerization of the S- and R-forms of NAD(P)HX and the dehydration of the S-form of NAD(P)HX at the expense of ADP, which is converted to AMP. This allows the repair of both epimers of NAD(P)HX, a damaged form of NAD(P)H that is a result of enzymatic or heat-dependent hydration.</text>
</comment>
<dbReference type="SUPFAM" id="SSF64153">
    <property type="entry name" value="YjeF N-terminal domain-like"/>
    <property type="match status" value="1"/>
</dbReference>
<comment type="similarity">
    <text evidence="17">Belongs to the NnrD/CARKD family.</text>
</comment>
<protein>
    <recommendedName>
        <fullName evidence="19">Bifunctional NAD(P)H-hydrate repair enzyme</fullName>
    </recommendedName>
    <alternativeName>
        <fullName evidence="19">Nicotinamide nucleotide repair protein</fullName>
    </alternativeName>
    <domain>
        <recommendedName>
            <fullName evidence="19">ADP-dependent (S)-NAD(P)H-hydrate dehydratase</fullName>
            <ecNumber evidence="19">4.2.1.136</ecNumber>
        </recommendedName>
        <alternativeName>
            <fullName evidence="19">ADP-dependent NAD(P)HX dehydratase</fullName>
        </alternativeName>
    </domain>
    <domain>
        <recommendedName>
            <fullName evidence="19">NAD(P)H-hydrate epimerase</fullName>
            <ecNumber evidence="19">5.1.99.6</ecNumber>
        </recommendedName>
    </domain>
</protein>
<dbReference type="PANTHER" id="PTHR12592:SF0">
    <property type="entry name" value="ATP-DEPENDENT (S)-NAD(P)H-HYDRATE DEHYDRATASE"/>
    <property type="match status" value="1"/>
</dbReference>
<organism evidence="22 23">
    <name type="scientific">Gilvimarinus gilvus</name>
    <dbReference type="NCBI Taxonomy" id="3058038"/>
    <lineage>
        <taxon>Bacteria</taxon>
        <taxon>Pseudomonadati</taxon>
        <taxon>Pseudomonadota</taxon>
        <taxon>Gammaproteobacteria</taxon>
        <taxon>Cellvibrionales</taxon>
        <taxon>Cellvibrionaceae</taxon>
        <taxon>Gilvimarinus</taxon>
    </lineage>
</organism>
<gene>
    <name evidence="18" type="primary">nnrE</name>
    <name evidence="17" type="synonym">nnrD</name>
    <name evidence="22" type="ORF">SCD92_06445</name>
</gene>
<evidence type="ECO:0000256" key="15">
    <source>
        <dbReference type="ARBA" id="ARBA00048238"/>
    </source>
</evidence>
<feature type="binding site" evidence="18">
    <location>
        <begin position="125"/>
        <end position="131"/>
    </location>
    <ligand>
        <name>(6S)-NADPHX</name>
        <dbReference type="ChEBI" id="CHEBI:64076"/>
    </ligand>
</feature>
<comment type="cofactor">
    <cofactor evidence="18 19">
        <name>K(+)</name>
        <dbReference type="ChEBI" id="CHEBI:29103"/>
    </cofactor>
    <text evidence="18 19">Binds 1 potassium ion per subunit.</text>
</comment>
<evidence type="ECO:0000256" key="2">
    <source>
        <dbReference type="ARBA" id="ARBA00000909"/>
    </source>
</evidence>
<dbReference type="RefSeq" id="WP_302723484.1">
    <property type="nucleotide sequence ID" value="NZ_JAULRU010000617.1"/>
</dbReference>
<dbReference type="NCBIfam" id="TIGR00197">
    <property type="entry name" value="yjeF_nterm"/>
    <property type="match status" value="1"/>
</dbReference>
<dbReference type="EMBL" id="JAXAFO010000008">
    <property type="protein sequence ID" value="MDX6848992.1"/>
    <property type="molecule type" value="Genomic_DNA"/>
</dbReference>
<proteinExistence type="inferred from homology"/>
<dbReference type="InterPro" id="IPR000631">
    <property type="entry name" value="CARKD"/>
</dbReference>
<dbReference type="Pfam" id="PF03853">
    <property type="entry name" value="YjeF_N"/>
    <property type="match status" value="1"/>
</dbReference>
<evidence type="ECO:0000313" key="23">
    <source>
        <dbReference type="Proteomes" id="UP001273505"/>
    </source>
</evidence>
<evidence type="ECO:0000259" key="21">
    <source>
        <dbReference type="PROSITE" id="PS51385"/>
    </source>
</evidence>
<comment type="function">
    <text evidence="18">Catalyzes the epimerization of the S- and R-forms of NAD(P)HX, a damaged form of NAD(P)H that is a result of enzymatic or heat-dependent hydration. This is a prerequisite for the S-specific NAD(P)H-hydrate dehydratase to allow the repair of both epimers of NAD(P)HX.</text>
</comment>
<feature type="binding site" evidence="17">
    <location>
        <position position="434"/>
    </location>
    <ligand>
        <name>AMP</name>
        <dbReference type="ChEBI" id="CHEBI:456215"/>
    </ligand>
</feature>
<dbReference type="Gene3D" id="3.40.50.10260">
    <property type="entry name" value="YjeF N-terminal domain"/>
    <property type="match status" value="1"/>
</dbReference>
<feature type="binding site" evidence="18">
    <location>
        <position position="60"/>
    </location>
    <ligand>
        <name>K(+)</name>
        <dbReference type="ChEBI" id="CHEBI:29103"/>
    </ligand>
</feature>
<feature type="binding site" evidence="18">
    <location>
        <position position="121"/>
    </location>
    <ligand>
        <name>K(+)</name>
        <dbReference type="ChEBI" id="CHEBI:29103"/>
    </ligand>
</feature>
<feature type="binding site" evidence="17">
    <location>
        <position position="256"/>
    </location>
    <ligand>
        <name>(6S)-NADPHX</name>
        <dbReference type="ChEBI" id="CHEBI:64076"/>
    </ligand>
</feature>
<comment type="cofactor">
    <cofactor evidence="17">
        <name>Mg(2+)</name>
        <dbReference type="ChEBI" id="CHEBI:18420"/>
    </cofactor>
</comment>
<dbReference type="PANTHER" id="PTHR12592">
    <property type="entry name" value="ATP-DEPENDENT (S)-NAD(P)H-HYDRATE DEHYDRATASE FAMILY MEMBER"/>
    <property type="match status" value="1"/>
</dbReference>
<keyword evidence="8 17" id="KW-0521">NADP</keyword>
<dbReference type="Pfam" id="PF01256">
    <property type="entry name" value="Carb_kinase"/>
    <property type="match status" value="1"/>
</dbReference>
<keyword evidence="6 17" id="KW-0547">Nucleotide-binding</keyword>
<evidence type="ECO:0000256" key="1">
    <source>
        <dbReference type="ARBA" id="ARBA00000013"/>
    </source>
</evidence>
<dbReference type="Gene3D" id="3.40.1190.20">
    <property type="match status" value="1"/>
</dbReference>
<evidence type="ECO:0000256" key="8">
    <source>
        <dbReference type="ARBA" id="ARBA00022857"/>
    </source>
</evidence>
<dbReference type="InterPro" id="IPR029056">
    <property type="entry name" value="Ribokinase-like"/>
</dbReference>
<evidence type="ECO:0000256" key="12">
    <source>
        <dbReference type="ARBA" id="ARBA00023239"/>
    </source>
</evidence>
<comment type="catalytic activity">
    <reaction evidence="1 18 19">
        <text>(6R)-NADHX = (6S)-NADHX</text>
        <dbReference type="Rhea" id="RHEA:32215"/>
        <dbReference type="ChEBI" id="CHEBI:64074"/>
        <dbReference type="ChEBI" id="CHEBI:64075"/>
        <dbReference type="EC" id="5.1.99.6"/>
    </reaction>
</comment>
<evidence type="ECO:0000256" key="13">
    <source>
        <dbReference type="ARBA" id="ARBA00023268"/>
    </source>
</evidence>
<evidence type="ECO:0000256" key="10">
    <source>
        <dbReference type="ARBA" id="ARBA00023027"/>
    </source>
</evidence>
<feature type="binding site" evidence="17">
    <location>
        <begin position="405"/>
        <end position="409"/>
    </location>
    <ligand>
        <name>AMP</name>
        <dbReference type="ChEBI" id="CHEBI:456215"/>
    </ligand>
</feature>
<dbReference type="EC" id="5.1.99.6" evidence="19"/>
<evidence type="ECO:0000313" key="22">
    <source>
        <dbReference type="EMBL" id="MDX6848992.1"/>
    </source>
</evidence>
<keyword evidence="5 18" id="KW-0479">Metal-binding</keyword>
<dbReference type="InterPro" id="IPR004443">
    <property type="entry name" value="YjeF_N_dom"/>
</dbReference>
<comment type="similarity">
    <text evidence="4 19">In the C-terminal section; belongs to the NnrD/CARKD family.</text>
</comment>
<accession>A0ABU4RVV8</accession>
<dbReference type="CDD" id="cd01171">
    <property type="entry name" value="YXKO-related"/>
    <property type="match status" value="1"/>
</dbReference>
<name>A0ABU4RVV8_9GAMM</name>
<evidence type="ECO:0000256" key="5">
    <source>
        <dbReference type="ARBA" id="ARBA00022723"/>
    </source>
</evidence>
<keyword evidence="12 17" id="KW-0456">Lyase</keyword>
<comment type="catalytic activity">
    <reaction evidence="15 17 19">
        <text>(6S)-NADHX + ADP = AMP + phosphate + NADH + H(+)</text>
        <dbReference type="Rhea" id="RHEA:32223"/>
        <dbReference type="ChEBI" id="CHEBI:15378"/>
        <dbReference type="ChEBI" id="CHEBI:43474"/>
        <dbReference type="ChEBI" id="CHEBI:57945"/>
        <dbReference type="ChEBI" id="CHEBI:64074"/>
        <dbReference type="ChEBI" id="CHEBI:456215"/>
        <dbReference type="ChEBI" id="CHEBI:456216"/>
        <dbReference type="EC" id="4.2.1.136"/>
    </reaction>
</comment>
<dbReference type="HAMAP" id="MF_01965">
    <property type="entry name" value="NADHX_dehydratase"/>
    <property type="match status" value="1"/>
</dbReference>
<comment type="caution">
    <text evidence="18">Lacks conserved residue(s) required for the propagation of feature annotation.</text>
</comment>
<feature type="binding site" evidence="17">
    <location>
        <position position="435"/>
    </location>
    <ligand>
        <name>(6S)-NADPHX</name>
        <dbReference type="ChEBI" id="CHEBI:64076"/>
    </ligand>
</feature>
<comment type="similarity">
    <text evidence="18">Belongs to the NnrE/AIBP family.</text>
</comment>
<dbReference type="PROSITE" id="PS51385">
    <property type="entry name" value="YJEF_N"/>
    <property type="match status" value="1"/>
</dbReference>
<keyword evidence="13" id="KW-0511">Multifunctional enzyme</keyword>
<evidence type="ECO:0000256" key="11">
    <source>
        <dbReference type="ARBA" id="ARBA00023235"/>
    </source>
</evidence>
<feature type="domain" description="YjeF C-terminal" evidence="20">
    <location>
        <begin position="221"/>
        <end position="493"/>
    </location>
</feature>
<evidence type="ECO:0000256" key="16">
    <source>
        <dbReference type="ARBA" id="ARBA00049209"/>
    </source>
</evidence>
<dbReference type="SUPFAM" id="SSF53613">
    <property type="entry name" value="Ribokinase-like"/>
    <property type="match status" value="1"/>
</dbReference>
<feature type="binding site" evidence="17">
    <location>
        <position position="368"/>
    </location>
    <ligand>
        <name>(6S)-NADPHX</name>
        <dbReference type="ChEBI" id="CHEBI:64076"/>
    </ligand>
</feature>
<comment type="catalytic activity">
    <reaction evidence="2 18 19">
        <text>(6R)-NADPHX = (6S)-NADPHX</text>
        <dbReference type="Rhea" id="RHEA:32227"/>
        <dbReference type="ChEBI" id="CHEBI:64076"/>
        <dbReference type="ChEBI" id="CHEBI:64077"/>
        <dbReference type="EC" id="5.1.99.6"/>
    </reaction>
</comment>
<evidence type="ECO:0000256" key="3">
    <source>
        <dbReference type="ARBA" id="ARBA00006001"/>
    </source>
</evidence>
<feature type="binding site" evidence="18">
    <location>
        <position position="136"/>
    </location>
    <ligand>
        <name>(6S)-NADPHX</name>
        <dbReference type="ChEBI" id="CHEBI:64076"/>
    </ligand>
</feature>
<dbReference type="InterPro" id="IPR036652">
    <property type="entry name" value="YjeF_N_dom_sf"/>
</dbReference>
<dbReference type="EC" id="4.2.1.136" evidence="19"/>
<feature type="binding site" evidence="18">
    <location>
        <position position="157"/>
    </location>
    <ligand>
        <name>K(+)</name>
        <dbReference type="ChEBI" id="CHEBI:29103"/>
    </ligand>
</feature>
<evidence type="ECO:0000256" key="18">
    <source>
        <dbReference type="HAMAP-Rule" id="MF_01966"/>
    </source>
</evidence>
<keyword evidence="10 17" id="KW-0520">NAD</keyword>
<evidence type="ECO:0000256" key="19">
    <source>
        <dbReference type="PIRNR" id="PIRNR017184"/>
    </source>
</evidence>
<dbReference type="InterPro" id="IPR017953">
    <property type="entry name" value="Carbohydrate_kinase_pred_CS"/>
</dbReference>
<feature type="binding site" evidence="17">
    <location>
        <position position="317"/>
    </location>
    <ligand>
        <name>(6S)-NADPHX</name>
        <dbReference type="ChEBI" id="CHEBI:64076"/>
    </ligand>
</feature>
<dbReference type="PIRSF" id="PIRSF017184">
    <property type="entry name" value="Nnr"/>
    <property type="match status" value="1"/>
</dbReference>
<evidence type="ECO:0000256" key="14">
    <source>
        <dbReference type="ARBA" id="ARBA00025153"/>
    </source>
</evidence>
<keyword evidence="7 17" id="KW-0067">ATP-binding</keyword>
<dbReference type="HAMAP" id="MF_01966">
    <property type="entry name" value="NADHX_epimerase"/>
    <property type="match status" value="1"/>
</dbReference>
<keyword evidence="23" id="KW-1185">Reference proteome</keyword>
<dbReference type="PROSITE" id="PS01050">
    <property type="entry name" value="YJEF_C_2"/>
    <property type="match status" value="1"/>
</dbReference>
<comment type="subunit">
    <text evidence="17">Homotetramer.</text>
</comment>
<dbReference type="PROSITE" id="PS51383">
    <property type="entry name" value="YJEF_C_3"/>
    <property type="match status" value="1"/>
</dbReference>
<dbReference type="InterPro" id="IPR030677">
    <property type="entry name" value="Nnr"/>
</dbReference>
<reference evidence="22 23" key="1">
    <citation type="submission" date="2023-11" db="EMBL/GenBank/DDBJ databases">
        <title>Gilvimarinus fulvus sp. nov., isolated from the surface of Kelp.</title>
        <authorList>
            <person name="Sun Y.Y."/>
            <person name="Gong Y."/>
            <person name="Du Z.J."/>
        </authorList>
    </citation>
    <scope>NUCLEOTIDE SEQUENCE [LARGE SCALE GENOMIC DNA]</scope>
    <source>
        <strain evidence="22 23">SDUM040013</strain>
    </source>
</reference>
<keyword evidence="9 18" id="KW-0630">Potassium</keyword>
<comment type="caution">
    <text evidence="22">The sequence shown here is derived from an EMBL/GenBank/DDBJ whole genome shotgun (WGS) entry which is preliminary data.</text>
</comment>
<evidence type="ECO:0000256" key="7">
    <source>
        <dbReference type="ARBA" id="ARBA00022840"/>
    </source>
</evidence>
<evidence type="ECO:0000256" key="4">
    <source>
        <dbReference type="ARBA" id="ARBA00009524"/>
    </source>
</evidence>
<comment type="similarity">
    <text evidence="3 19">In the N-terminal section; belongs to the NnrE/AIBP family.</text>
</comment>